<dbReference type="AlphaFoldDB" id="A0A914UJH2"/>
<accession>A0A914UJH2</accession>
<evidence type="ECO:0000313" key="2">
    <source>
        <dbReference type="WBParaSite" id="PSAMB.scaffold10610size3959.g33436.t1"/>
    </source>
</evidence>
<reference evidence="2" key="1">
    <citation type="submission" date="2022-11" db="UniProtKB">
        <authorList>
            <consortium name="WormBaseParasite"/>
        </authorList>
    </citation>
    <scope>IDENTIFICATION</scope>
</reference>
<protein>
    <submittedName>
        <fullName evidence="2">Uncharacterized protein</fullName>
    </submittedName>
</protein>
<keyword evidence="1" id="KW-1185">Reference proteome</keyword>
<evidence type="ECO:0000313" key="1">
    <source>
        <dbReference type="Proteomes" id="UP000887566"/>
    </source>
</evidence>
<organism evidence="1 2">
    <name type="scientific">Plectus sambesii</name>
    <dbReference type="NCBI Taxonomy" id="2011161"/>
    <lineage>
        <taxon>Eukaryota</taxon>
        <taxon>Metazoa</taxon>
        <taxon>Ecdysozoa</taxon>
        <taxon>Nematoda</taxon>
        <taxon>Chromadorea</taxon>
        <taxon>Plectida</taxon>
        <taxon>Plectina</taxon>
        <taxon>Plectoidea</taxon>
        <taxon>Plectidae</taxon>
        <taxon>Plectus</taxon>
    </lineage>
</organism>
<name>A0A914UJH2_9BILA</name>
<proteinExistence type="predicted"/>
<dbReference type="Proteomes" id="UP000887566">
    <property type="component" value="Unplaced"/>
</dbReference>
<sequence length="39" mass="4241">MLLTFGSAGVCVSAKLCVSLILANRPHISLLFVCAWHRL</sequence>
<dbReference type="WBParaSite" id="PSAMB.scaffold10610size3959.g33436.t1">
    <property type="protein sequence ID" value="PSAMB.scaffold10610size3959.g33436.t1"/>
    <property type="gene ID" value="PSAMB.scaffold10610size3959.g33436"/>
</dbReference>